<name>B6IJV8_CAEBR</name>
<dbReference type="EMBL" id="HE600911">
    <property type="protein sequence ID" value="CAS00188.1"/>
    <property type="molecule type" value="Genomic_DNA"/>
</dbReference>
<dbReference type="GeneID" id="68916903"/>
<dbReference type="KEGG" id="cbr:CBG_25413"/>
<dbReference type="CTD" id="68916903"/>
<organism evidence="2 3">
    <name type="scientific">Caenorhabditis briggsae</name>
    <dbReference type="NCBI Taxonomy" id="6238"/>
    <lineage>
        <taxon>Eukaryota</taxon>
        <taxon>Metazoa</taxon>
        <taxon>Ecdysozoa</taxon>
        <taxon>Nematoda</taxon>
        <taxon>Chromadorea</taxon>
        <taxon>Rhabditida</taxon>
        <taxon>Rhabditina</taxon>
        <taxon>Rhabditomorpha</taxon>
        <taxon>Rhabditoidea</taxon>
        <taxon>Rhabditidae</taxon>
        <taxon>Peloderinae</taxon>
        <taxon>Caenorhabditis</taxon>
    </lineage>
</organism>
<dbReference type="HOGENOM" id="CLU_1620507_0_0_1"/>
<protein>
    <submittedName>
        <fullName evidence="2">Protein CBG25413</fullName>
    </submittedName>
</protein>
<evidence type="ECO:0000313" key="4">
    <source>
        <dbReference type="WormBase" id="CBG25413"/>
    </source>
</evidence>
<evidence type="ECO:0000313" key="2">
    <source>
        <dbReference type="EMBL" id="CAS00188.1"/>
    </source>
</evidence>
<dbReference type="RefSeq" id="XP_045099748.1">
    <property type="nucleotide sequence ID" value="XM_045241429.1"/>
</dbReference>
<proteinExistence type="predicted"/>
<feature type="region of interest" description="Disordered" evidence="1">
    <location>
        <begin position="53"/>
        <end position="106"/>
    </location>
</feature>
<gene>
    <name evidence="2 4" type="ORF">CBG25413</name>
    <name evidence="2" type="ORF">CBG_25413</name>
</gene>
<sequence>MTHEDHLRGPKFRKKTLAGVRKIRLATVFFLKTDSQMMMAPATKPQEMLKVVKQEHDGEQNSSCRRSPLRSEFRLGSSESEKPATKAPKSFPIDNVKEEPIDNYSNENQAISTTKIAPETSKSTEPMIIDSNIVRSELHNVVISNCRIENSQIADSKIFGKLKF</sequence>
<reference evidence="2 3" key="1">
    <citation type="journal article" date="2003" name="PLoS Biol.">
        <title>The genome sequence of Caenorhabditis briggsae: a platform for comparative genomics.</title>
        <authorList>
            <person name="Stein L.D."/>
            <person name="Bao Z."/>
            <person name="Blasiar D."/>
            <person name="Blumenthal T."/>
            <person name="Brent M.R."/>
            <person name="Chen N."/>
            <person name="Chinwalla A."/>
            <person name="Clarke L."/>
            <person name="Clee C."/>
            <person name="Coghlan A."/>
            <person name="Coulson A."/>
            <person name="D'Eustachio P."/>
            <person name="Fitch D.H."/>
            <person name="Fulton L.A."/>
            <person name="Fulton R.E."/>
            <person name="Griffiths-Jones S."/>
            <person name="Harris T.W."/>
            <person name="Hillier L.W."/>
            <person name="Kamath R."/>
            <person name="Kuwabara P.E."/>
            <person name="Mardis E.R."/>
            <person name="Marra M.A."/>
            <person name="Miner T.L."/>
            <person name="Minx P."/>
            <person name="Mullikin J.C."/>
            <person name="Plumb R.W."/>
            <person name="Rogers J."/>
            <person name="Schein J.E."/>
            <person name="Sohrmann M."/>
            <person name="Spieth J."/>
            <person name="Stajich J.E."/>
            <person name="Wei C."/>
            <person name="Willey D."/>
            <person name="Wilson R.K."/>
            <person name="Durbin R."/>
            <person name="Waterston R.H."/>
        </authorList>
    </citation>
    <scope>NUCLEOTIDE SEQUENCE [LARGE SCALE GENOMIC DNA]</scope>
    <source>
        <strain evidence="2 3">AF16</strain>
    </source>
</reference>
<dbReference type="AlphaFoldDB" id="B6IJV8"/>
<dbReference type="Proteomes" id="UP000008549">
    <property type="component" value="Unassembled WGS sequence"/>
</dbReference>
<feature type="compositionally biased region" description="Basic and acidic residues" evidence="1">
    <location>
        <begin position="69"/>
        <end position="84"/>
    </location>
</feature>
<accession>B6IJV8</accession>
<evidence type="ECO:0000313" key="3">
    <source>
        <dbReference type="Proteomes" id="UP000008549"/>
    </source>
</evidence>
<keyword evidence="3" id="KW-1185">Reference proteome</keyword>
<dbReference type="WormBase" id="CBG25413">
    <property type="protein sequence ID" value="CBP48695"/>
    <property type="gene ID" value="WBGene00086827"/>
</dbReference>
<reference evidence="2 3" key="2">
    <citation type="journal article" date="2011" name="PLoS Genet.">
        <title>Caenorhabditis briggsae recombinant inbred line genotypes reveal inter-strain incompatibility and the evolution of recombination.</title>
        <authorList>
            <person name="Ross J.A."/>
            <person name="Koboldt D.C."/>
            <person name="Staisch J.E."/>
            <person name="Chamberlin H.M."/>
            <person name="Gupta B.P."/>
            <person name="Miller R.D."/>
            <person name="Baird S.E."/>
            <person name="Haag E.S."/>
        </authorList>
    </citation>
    <scope>NUCLEOTIDE SEQUENCE [LARGE SCALE GENOMIC DNA]</scope>
    <source>
        <strain evidence="2 3">AF16</strain>
    </source>
</reference>
<dbReference type="InParanoid" id="B6IJV8"/>
<evidence type="ECO:0000256" key="1">
    <source>
        <dbReference type="SAM" id="MobiDB-lite"/>
    </source>
</evidence>